<evidence type="ECO:0000313" key="2">
    <source>
        <dbReference type="EMBL" id="KAL2333133.1"/>
    </source>
</evidence>
<name>A0ABD1MBF9_9FABA</name>
<dbReference type="Pfam" id="PF03468">
    <property type="entry name" value="XS"/>
    <property type="match status" value="1"/>
</dbReference>
<dbReference type="PANTHER" id="PTHR21596">
    <property type="entry name" value="RIBONUCLEASE P SUBUNIT P38"/>
    <property type="match status" value="1"/>
</dbReference>
<organism evidence="2 3">
    <name type="scientific">Flemingia macrophylla</name>
    <dbReference type="NCBI Taxonomy" id="520843"/>
    <lineage>
        <taxon>Eukaryota</taxon>
        <taxon>Viridiplantae</taxon>
        <taxon>Streptophyta</taxon>
        <taxon>Embryophyta</taxon>
        <taxon>Tracheophyta</taxon>
        <taxon>Spermatophyta</taxon>
        <taxon>Magnoliopsida</taxon>
        <taxon>eudicotyledons</taxon>
        <taxon>Gunneridae</taxon>
        <taxon>Pentapetalae</taxon>
        <taxon>rosids</taxon>
        <taxon>fabids</taxon>
        <taxon>Fabales</taxon>
        <taxon>Fabaceae</taxon>
        <taxon>Papilionoideae</taxon>
        <taxon>50 kb inversion clade</taxon>
        <taxon>NPAAA clade</taxon>
        <taxon>indigoferoid/millettioid clade</taxon>
        <taxon>Phaseoleae</taxon>
        <taxon>Flemingia</taxon>
    </lineage>
</organism>
<dbReference type="Gene3D" id="3.30.70.2890">
    <property type="entry name" value="XS domain"/>
    <property type="match status" value="1"/>
</dbReference>
<accession>A0ABD1MBF9</accession>
<evidence type="ECO:0000259" key="1">
    <source>
        <dbReference type="Pfam" id="PF03468"/>
    </source>
</evidence>
<dbReference type="PANTHER" id="PTHR21596:SF23">
    <property type="entry name" value="FACTOR OF DNA METHYLATION 4"/>
    <property type="match status" value="1"/>
</dbReference>
<comment type="caution">
    <text evidence="2">The sequence shown here is derived from an EMBL/GenBank/DDBJ whole genome shotgun (WGS) entry which is preliminary data.</text>
</comment>
<dbReference type="InterPro" id="IPR005380">
    <property type="entry name" value="XS_domain"/>
</dbReference>
<sequence>MAFQLKTEPGSPPDFTSTTHRNYQEIRISGLISELRSAYEVEHYDRVEVELVKRDTKLKSDIGSLHEKIREESDRSEKVISNRSEEFVKDGPGVLVNDSSEKVVSDRAVKVVRNNRSTKKIINDRSRVVVNNSSEKVGKDQLFVFPWMGIVADIATEFKDRRHIEEGGANLRDTFTLKGFHPLRVHPLWNRNGHSGYAIVEFSKNWEGFTNAINFEKNFEAECCSKKDYYNLRHQGIDCMDGYAANIMISVCP</sequence>
<evidence type="ECO:0000313" key="3">
    <source>
        <dbReference type="Proteomes" id="UP001603857"/>
    </source>
</evidence>
<dbReference type="EMBL" id="JBGMDY010000005">
    <property type="protein sequence ID" value="KAL2333133.1"/>
    <property type="molecule type" value="Genomic_DNA"/>
</dbReference>
<dbReference type="Proteomes" id="UP001603857">
    <property type="component" value="Unassembled WGS sequence"/>
</dbReference>
<dbReference type="InterPro" id="IPR038588">
    <property type="entry name" value="XS_domain_sf"/>
</dbReference>
<reference evidence="2 3" key="1">
    <citation type="submission" date="2024-08" db="EMBL/GenBank/DDBJ databases">
        <title>Insights into the chromosomal genome structure of Flemingia macrophylla.</title>
        <authorList>
            <person name="Ding Y."/>
            <person name="Zhao Y."/>
            <person name="Bi W."/>
            <person name="Wu M."/>
            <person name="Zhao G."/>
            <person name="Gong Y."/>
            <person name="Li W."/>
            <person name="Zhang P."/>
        </authorList>
    </citation>
    <scope>NUCLEOTIDE SEQUENCE [LARGE SCALE GENOMIC DNA]</scope>
    <source>
        <strain evidence="2">DYQJB</strain>
        <tissue evidence="2">Leaf</tissue>
    </source>
</reference>
<gene>
    <name evidence="2" type="ORF">Fmac_014346</name>
</gene>
<proteinExistence type="predicted"/>
<protein>
    <recommendedName>
        <fullName evidence="1">XS domain-containing protein</fullName>
    </recommendedName>
</protein>
<dbReference type="InterPro" id="IPR045177">
    <property type="entry name" value="FDM1-5/IDN2"/>
</dbReference>
<keyword evidence="3" id="KW-1185">Reference proteome</keyword>
<feature type="domain" description="XS" evidence="1">
    <location>
        <begin position="140"/>
        <end position="236"/>
    </location>
</feature>
<dbReference type="AlphaFoldDB" id="A0ABD1MBF9"/>